<evidence type="ECO:0000313" key="3">
    <source>
        <dbReference type="Proteomes" id="UP000182257"/>
    </source>
</evidence>
<accession>A0A1H4D4A4</accession>
<sequence length="180" mass="21026">MKKFLFLAFGAFVVLMVYMSNCAGCVDRPLAEKLERAILQTRLLTYHDDDYDYTIKYPMFFEPSDDSLMEKGCCRFSFWQDNIEIVQSAFVLSNTDSLSVDQAAIKYAAELHAAHQRKGKNFFILSGSLHSDTGLITGRRFYAKFVRHRKLWFVQNLTYPEDCERSLGRLFKEIDAWQVW</sequence>
<dbReference type="EMBL" id="FNRF01000004">
    <property type="protein sequence ID" value="SEA67431.1"/>
    <property type="molecule type" value="Genomic_DNA"/>
</dbReference>
<name>A0A1H4D4A4_XYLRU</name>
<dbReference type="OrthoDB" id="1070301at2"/>
<evidence type="ECO:0000313" key="2">
    <source>
        <dbReference type="EMBL" id="SEA67431.1"/>
    </source>
</evidence>
<keyword evidence="1" id="KW-0732">Signal</keyword>
<evidence type="ECO:0000256" key="1">
    <source>
        <dbReference type="SAM" id="SignalP"/>
    </source>
</evidence>
<gene>
    <name evidence="2" type="ORF">SAMN05216462_2117</name>
</gene>
<feature type="signal peptide" evidence="1">
    <location>
        <begin position="1"/>
        <end position="23"/>
    </location>
</feature>
<evidence type="ECO:0008006" key="4">
    <source>
        <dbReference type="Google" id="ProtNLM"/>
    </source>
</evidence>
<dbReference type="Proteomes" id="UP000182257">
    <property type="component" value="Unassembled WGS sequence"/>
</dbReference>
<dbReference type="AlphaFoldDB" id="A0A1H4D4A4"/>
<proteinExistence type="predicted"/>
<dbReference type="RefSeq" id="WP_139209002.1">
    <property type="nucleotide sequence ID" value="NZ_FNRF01000004.1"/>
</dbReference>
<organism evidence="2 3">
    <name type="scientific">Xylanibacter ruminicola</name>
    <name type="common">Prevotella ruminicola</name>
    <dbReference type="NCBI Taxonomy" id="839"/>
    <lineage>
        <taxon>Bacteria</taxon>
        <taxon>Pseudomonadati</taxon>
        <taxon>Bacteroidota</taxon>
        <taxon>Bacteroidia</taxon>
        <taxon>Bacteroidales</taxon>
        <taxon>Prevotellaceae</taxon>
        <taxon>Xylanibacter</taxon>
    </lineage>
</organism>
<protein>
    <recommendedName>
        <fullName evidence="4">Lipoprotein</fullName>
    </recommendedName>
</protein>
<reference evidence="2 3" key="1">
    <citation type="submission" date="2016-10" db="EMBL/GenBank/DDBJ databases">
        <authorList>
            <person name="de Groot N.N."/>
        </authorList>
    </citation>
    <scope>NUCLEOTIDE SEQUENCE [LARGE SCALE GENOMIC DNA]</scope>
    <source>
        <strain evidence="2 3">D31d</strain>
    </source>
</reference>
<feature type="chain" id="PRO_5010169087" description="Lipoprotein" evidence="1">
    <location>
        <begin position="24"/>
        <end position="180"/>
    </location>
</feature>